<evidence type="ECO:0000313" key="1">
    <source>
        <dbReference type="EMBL" id="APF17019.1"/>
    </source>
</evidence>
<sequence>MFKTPFEGAVPLKGVLFLIGINSFSDAGLPKGAPVFIYVFWLKHRTLKAPCR</sequence>
<organism evidence="1 2">
    <name type="scientific">Caldithrix abyssi DSM 13497</name>
    <dbReference type="NCBI Taxonomy" id="880073"/>
    <lineage>
        <taxon>Bacteria</taxon>
        <taxon>Pseudomonadati</taxon>
        <taxon>Calditrichota</taxon>
        <taxon>Calditrichia</taxon>
        <taxon>Calditrichales</taxon>
        <taxon>Calditrichaceae</taxon>
        <taxon>Caldithrix</taxon>
    </lineage>
</organism>
<dbReference type="AlphaFoldDB" id="A0A1J1C2V3"/>
<evidence type="ECO:0000313" key="2">
    <source>
        <dbReference type="Proteomes" id="UP000183868"/>
    </source>
</evidence>
<reference evidence="1 2" key="1">
    <citation type="submission" date="2016-11" db="EMBL/GenBank/DDBJ databases">
        <title>Genomic analysis of Caldithrix abyssi and proposal of a novel bacterial phylum Caldithrichaeota.</title>
        <authorList>
            <person name="Kublanov I."/>
            <person name="Sigalova O."/>
            <person name="Gavrilov S."/>
            <person name="Lebedinsky A."/>
            <person name="Ivanova N."/>
            <person name="Daum C."/>
            <person name="Reddy T."/>
            <person name="Klenk H.P."/>
            <person name="Goker M."/>
            <person name="Reva O."/>
            <person name="Miroshnichenko M."/>
            <person name="Kyprides N."/>
            <person name="Woyke T."/>
            <person name="Gelfand M."/>
        </authorList>
    </citation>
    <scope>NUCLEOTIDE SEQUENCE [LARGE SCALE GENOMIC DNA]</scope>
    <source>
        <strain evidence="1 2">LF13</strain>
    </source>
</reference>
<accession>A0A1J1C2V3</accession>
<gene>
    <name evidence="1" type="ORF">Cabys_268</name>
</gene>
<name>A0A1J1C2V3_CALAY</name>
<proteinExistence type="predicted"/>
<dbReference type="EMBL" id="CP018099">
    <property type="protein sequence ID" value="APF17019.1"/>
    <property type="molecule type" value="Genomic_DNA"/>
</dbReference>
<dbReference type="Proteomes" id="UP000183868">
    <property type="component" value="Chromosome"/>
</dbReference>
<dbReference type="KEGG" id="caby:Cabys_268"/>
<protein>
    <submittedName>
        <fullName evidence="1">Uncharacterized protein</fullName>
    </submittedName>
</protein>